<evidence type="ECO:0000256" key="2">
    <source>
        <dbReference type="ARBA" id="ARBA00016337"/>
    </source>
</evidence>
<dbReference type="SUPFAM" id="SSF143631">
    <property type="entry name" value="ApbE-like"/>
    <property type="match status" value="1"/>
</dbReference>
<keyword evidence="7 10" id="KW-0460">Magnesium</keyword>
<evidence type="ECO:0000256" key="1">
    <source>
        <dbReference type="ARBA" id="ARBA00011955"/>
    </source>
</evidence>
<keyword evidence="5 10" id="KW-0479">Metal-binding</keyword>
<dbReference type="PIRSF" id="PIRSF006268">
    <property type="entry name" value="ApbE"/>
    <property type="match status" value="1"/>
</dbReference>
<accession>A0A2N4UGT6</accession>
<feature type="binding site" evidence="11">
    <location>
        <position position="301"/>
    </location>
    <ligand>
        <name>Mg(2+)</name>
        <dbReference type="ChEBI" id="CHEBI:18420"/>
    </ligand>
</feature>
<dbReference type="EC" id="2.7.1.180" evidence="1 10"/>
<keyword evidence="6 10" id="KW-0274">FAD</keyword>
<dbReference type="PANTHER" id="PTHR30040">
    <property type="entry name" value="THIAMINE BIOSYNTHESIS LIPOPROTEIN APBE"/>
    <property type="match status" value="1"/>
</dbReference>
<comment type="cofactor">
    <cofactor evidence="11">
        <name>Mg(2+)</name>
        <dbReference type="ChEBI" id="CHEBI:18420"/>
    </cofactor>
    <cofactor evidence="11">
        <name>Mn(2+)</name>
        <dbReference type="ChEBI" id="CHEBI:29035"/>
    </cofactor>
    <text evidence="11">Magnesium. Can also use manganese.</text>
</comment>
<name>A0A2N4UGT6_9BURK</name>
<dbReference type="Gene3D" id="3.10.520.10">
    <property type="entry name" value="ApbE-like domains"/>
    <property type="match status" value="1"/>
</dbReference>
<proteinExistence type="inferred from homology"/>
<dbReference type="GO" id="GO:0046872">
    <property type="term" value="F:metal ion binding"/>
    <property type="evidence" value="ECO:0007669"/>
    <property type="project" value="UniProtKB-UniRule"/>
</dbReference>
<dbReference type="AlphaFoldDB" id="A0A2N4UGT6"/>
<evidence type="ECO:0000256" key="6">
    <source>
        <dbReference type="ARBA" id="ARBA00022827"/>
    </source>
</evidence>
<feature type="binding site" evidence="11">
    <location>
        <position position="297"/>
    </location>
    <ligand>
        <name>Mg(2+)</name>
        <dbReference type="ChEBI" id="CHEBI:18420"/>
    </ligand>
</feature>
<dbReference type="InterPro" id="IPR006311">
    <property type="entry name" value="TAT_signal"/>
</dbReference>
<evidence type="ECO:0000313" key="12">
    <source>
        <dbReference type="EMBL" id="PLC54229.1"/>
    </source>
</evidence>
<dbReference type="OrthoDB" id="9778595at2"/>
<feature type="binding site" evidence="11">
    <location>
        <position position="187"/>
    </location>
    <ligand>
        <name>Mg(2+)</name>
        <dbReference type="ChEBI" id="CHEBI:18420"/>
    </ligand>
</feature>
<comment type="catalytic activity">
    <reaction evidence="9 10">
        <text>L-threonyl-[protein] + FAD = FMN-L-threonyl-[protein] + AMP + H(+)</text>
        <dbReference type="Rhea" id="RHEA:36847"/>
        <dbReference type="Rhea" id="RHEA-COMP:11060"/>
        <dbReference type="Rhea" id="RHEA-COMP:11061"/>
        <dbReference type="ChEBI" id="CHEBI:15378"/>
        <dbReference type="ChEBI" id="CHEBI:30013"/>
        <dbReference type="ChEBI" id="CHEBI:57692"/>
        <dbReference type="ChEBI" id="CHEBI:74257"/>
        <dbReference type="ChEBI" id="CHEBI:456215"/>
        <dbReference type="EC" id="2.7.1.180"/>
    </reaction>
</comment>
<dbReference type="EMBL" id="PDNV01000005">
    <property type="protein sequence ID" value="PLC54229.1"/>
    <property type="molecule type" value="Genomic_DNA"/>
</dbReference>
<keyword evidence="3 10" id="KW-0285">Flavoprotein</keyword>
<dbReference type="PANTHER" id="PTHR30040:SF2">
    <property type="entry name" value="FAD:PROTEIN FMN TRANSFERASE"/>
    <property type="match status" value="1"/>
</dbReference>
<evidence type="ECO:0000256" key="3">
    <source>
        <dbReference type="ARBA" id="ARBA00022630"/>
    </source>
</evidence>
<organism evidence="12 13">
    <name type="scientific">Pollutimonas nitritireducens</name>
    <dbReference type="NCBI Taxonomy" id="2045209"/>
    <lineage>
        <taxon>Bacteria</taxon>
        <taxon>Pseudomonadati</taxon>
        <taxon>Pseudomonadota</taxon>
        <taxon>Betaproteobacteria</taxon>
        <taxon>Burkholderiales</taxon>
        <taxon>Alcaligenaceae</taxon>
        <taxon>Pollutimonas</taxon>
    </lineage>
</organism>
<dbReference type="GO" id="GO:0016740">
    <property type="term" value="F:transferase activity"/>
    <property type="evidence" value="ECO:0007669"/>
    <property type="project" value="UniProtKB-UniRule"/>
</dbReference>
<dbReference type="Pfam" id="PF02424">
    <property type="entry name" value="ApbE"/>
    <property type="match status" value="1"/>
</dbReference>
<dbReference type="PROSITE" id="PS51318">
    <property type="entry name" value="TAT"/>
    <property type="match status" value="1"/>
</dbReference>
<evidence type="ECO:0000256" key="10">
    <source>
        <dbReference type="PIRNR" id="PIRNR006268"/>
    </source>
</evidence>
<gene>
    <name evidence="12" type="ORF">CR155_08920</name>
</gene>
<keyword evidence="13" id="KW-1185">Reference proteome</keyword>
<dbReference type="InterPro" id="IPR024932">
    <property type="entry name" value="ApbE"/>
</dbReference>
<evidence type="ECO:0000256" key="4">
    <source>
        <dbReference type="ARBA" id="ARBA00022679"/>
    </source>
</evidence>
<comment type="caution">
    <text evidence="12">The sequence shown here is derived from an EMBL/GenBank/DDBJ whole genome shotgun (WGS) entry which is preliminary data.</text>
</comment>
<keyword evidence="4 10" id="KW-0808">Transferase</keyword>
<protein>
    <recommendedName>
        <fullName evidence="2 10">FAD:protein FMN transferase</fullName>
        <ecNumber evidence="1 10">2.7.1.180</ecNumber>
    </recommendedName>
    <alternativeName>
        <fullName evidence="8 10">Flavin transferase</fullName>
    </alternativeName>
</protein>
<dbReference type="Proteomes" id="UP000234328">
    <property type="component" value="Unassembled WGS sequence"/>
</dbReference>
<evidence type="ECO:0000256" key="8">
    <source>
        <dbReference type="ARBA" id="ARBA00031306"/>
    </source>
</evidence>
<evidence type="ECO:0000313" key="13">
    <source>
        <dbReference type="Proteomes" id="UP000234328"/>
    </source>
</evidence>
<sequence>MKNLSSRRRFIGILAASTGILLAPGAWRGALAYASAAPPLTSWRGVALGADAELHIYHADTGVARTLIEQSVAEVHRLEKVFSLYQDDSALSVLNRQGYLEHPPADLLNLLSTSRHFSTLTAGAFDPTVQPLWSLYAEHFSKPQADPAGPSKAAIEGALALVDHESVQIGTDRIQLRRPGMALTLNGIAQGYITDRVTHLLRKGGLDRALVDMGEIQGMDHNERALPWRVGLANPEHPEQIVETVLIRNQALATSGGYGTHLDPAGRFAHIFDPRTGSSQPRYRSVSVLASNATTADALSTGLSNLALPAAETIVRTMDVKAWFILADGSKILLEN</sequence>
<dbReference type="InterPro" id="IPR003374">
    <property type="entry name" value="ApbE-like_sf"/>
</dbReference>
<comment type="similarity">
    <text evidence="10">Belongs to the ApbE family.</text>
</comment>
<reference evidence="12 13" key="1">
    <citation type="submission" date="2017-10" db="EMBL/GenBank/DDBJ databases">
        <title>Two draft genome sequences of Pusillimonas sp. strains isolated from a nitrate- and radionuclide-contaminated groundwater in Russia.</title>
        <authorList>
            <person name="Grouzdev D.S."/>
            <person name="Tourova T.P."/>
            <person name="Goeva M.A."/>
            <person name="Babich T.L."/>
            <person name="Sokolova D.S."/>
            <person name="Abdullin R."/>
            <person name="Poltaraus A.B."/>
            <person name="Toshchakov S.V."/>
            <person name="Nazina T.N."/>
        </authorList>
    </citation>
    <scope>NUCLEOTIDE SEQUENCE [LARGE SCALE GENOMIC DNA]</scope>
    <source>
        <strain evidence="12 13">JR1/69-2-13</strain>
    </source>
</reference>
<evidence type="ECO:0000256" key="7">
    <source>
        <dbReference type="ARBA" id="ARBA00022842"/>
    </source>
</evidence>
<evidence type="ECO:0000256" key="5">
    <source>
        <dbReference type="ARBA" id="ARBA00022723"/>
    </source>
</evidence>
<evidence type="ECO:0000256" key="11">
    <source>
        <dbReference type="PIRSR" id="PIRSR006268-2"/>
    </source>
</evidence>
<evidence type="ECO:0000256" key="9">
    <source>
        <dbReference type="ARBA" id="ARBA00048540"/>
    </source>
</evidence>
<dbReference type="RefSeq" id="WP_102069667.1">
    <property type="nucleotide sequence ID" value="NZ_PDNV01000005.1"/>
</dbReference>